<organism evidence="1 2">
    <name type="scientific">Nocardia suismassiliense</name>
    <dbReference type="NCBI Taxonomy" id="2077092"/>
    <lineage>
        <taxon>Bacteria</taxon>
        <taxon>Bacillati</taxon>
        <taxon>Actinomycetota</taxon>
        <taxon>Actinomycetes</taxon>
        <taxon>Mycobacteriales</taxon>
        <taxon>Nocardiaceae</taxon>
        <taxon>Nocardia</taxon>
    </lineage>
</organism>
<reference evidence="1 2" key="1">
    <citation type="submission" date="2024-10" db="EMBL/GenBank/DDBJ databases">
        <title>The Natural Products Discovery Center: Release of the First 8490 Sequenced Strains for Exploring Actinobacteria Biosynthetic Diversity.</title>
        <authorList>
            <person name="Kalkreuter E."/>
            <person name="Kautsar S.A."/>
            <person name="Yang D."/>
            <person name="Bader C.D."/>
            <person name="Teijaro C.N."/>
            <person name="Fluegel L."/>
            <person name="Davis C.M."/>
            <person name="Simpson J.R."/>
            <person name="Lauterbach L."/>
            <person name="Steele A.D."/>
            <person name="Gui C."/>
            <person name="Meng S."/>
            <person name="Li G."/>
            <person name="Viehrig K."/>
            <person name="Ye F."/>
            <person name="Su P."/>
            <person name="Kiefer A.F."/>
            <person name="Nichols A."/>
            <person name="Cepeda A.J."/>
            <person name="Yan W."/>
            <person name="Fan B."/>
            <person name="Jiang Y."/>
            <person name="Adhikari A."/>
            <person name="Zheng C.-J."/>
            <person name="Schuster L."/>
            <person name="Cowan T.M."/>
            <person name="Smanski M.J."/>
            <person name="Chevrette M.G."/>
            <person name="De Carvalho L.P.S."/>
            <person name="Shen B."/>
        </authorList>
    </citation>
    <scope>NUCLEOTIDE SEQUENCE [LARGE SCALE GENOMIC DNA]</scope>
    <source>
        <strain evidence="1 2">NPDC003040</strain>
    </source>
</reference>
<dbReference type="RefSeq" id="WP_387713032.1">
    <property type="nucleotide sequence ID" value="NZ_JBIAPI010000001.1"/>
</dbReference>
<dbReference type="Proteomes" id="UP001601948">
    <property type="component" value="Unassembled WGS sequence"/>
</dbReference>
<comment type="caution">
    <text evidence="1">The sequence shown here is derived from an EMBL/GenBank/DDBJ whole genome shotgun (WGS) entry which is preliminary data.</text>
</comment>
<name>A0ABW6QLA2_9NOCA</name>
<keyword evidence="2" id="KW-1185">Reference proteome</keyword>
<evidence type="ECO:0000313" key="1">
    <source>
        <dbReference type="EMBL" id="MFF3221737.1"/>
    </source>
</evidence>
<protein>
    <submittedName>
        <fullName evidence="1">SUKH-4 family immunity protein</fullName>
    </submittedName>
</protein>
<sequence>MIEYSVLTRLWREEGIRHLPMGQLAQHLDFDLNVLSVCAAMPAEVPVLLTTHIGGDIRLFSLIRIEVEQRLNVELIVLGSVPRDPGMLYCLDCETGAVLLLCLDGPSLETVNSDFTTWVEFLYRLQRLLETADSRQGCIDAADALERDLARLDPIAFADPESWWSTAFGLLKA</sequence>
<dbReference type="InterPro" id="IPR037883">
    <property type="entry name" value="Knr4/Smi1-like_sf"/>
</dbReference>
<accession>A0ABW6QLA2</accession>
<proteinExistence type="predicted"/>
<gene>
    <name evidence="1" type="ORF">ACFYV7_02980</name>
</gene>
<dbReference type="Pfam" id="PF14435">
    <property type="entry name" value="SUKH-4"/>
    <property type="match status" value="1"/>
</dbReference>
<dbReference type="EMBL" id="JBIAPI010000001">
    <property type="protein sequence ID" value="MFF3221737.1"/>
    <property type="molecule type" value="Genomic_DNA"/>
</dbReference>
<evidence type="ECO:0000313" key="2">
    <source>
        <dbReference type="Proteomes" id="UP001601948"/>
    </source>
</evidence>
<dbReference type="SUPFAM" id="SSF160631">
    <property type="entry name" value="SMI1/KNR4-like"/>
    <property type="match status" value="1"/>
</dbReference>
<dbReference type="InterPro" id="IPR025851">
    <property type="entry name" value="SUKH-4"/>
</dbReference>